<organism evidence="9 10">
    <name type="scientific">Aminobacter niigataensis</name>
    <dbReference type="NCBI Taxonomy" id="83265"/>
    <lineage>
        <taxon>Bacteria</taxon>
        <taxon>Pseudomonadati</taxon>
        <taxon>Pseudomonadota</taxon>
        <taxon>Alphaproteobacteria</taxon>
        <taxon>Hyphomicrobiales</taxon>
        <taxon>Phyllobacteriaceae</taxon>
        <taxon>Aminobacter</taxon>
    </lineage>
</organism>
<accession>A0ABR6KXJ7</accession>
<evidence type="ECO:0000256" key="6">
    <source>
        <dbReference type="ARBA" id="ARBA00023163"/>
    </source>
</evidence>
<gene>
    <name evidence="9" type="ORF">GGQ99_000978</name>
</gene>
<feature type="domain" description="DUF7146" evidence="8">
    <location>
        <begin position="136"/>
        <end position="257"/>
    </location>
</feature>
<feature type="domain" description="Toprim" evidence="7">
    <location>
        <begin position="277"/>
        <end position="367"/>
    </location>
</feature>
<dbReference type="EMBL" id="JACHOT010000001">
    <property type="protein sequence ID" value="MBB4649256.1"/>
    <property type="molecule type" value="Genomic_DNA"/>
</dbReference>
<dbReference type="Gene3D" id="3.90.580.10">
    <property type="entry name" value="Zinc finger, CHC2-type domain"/>
    <property type="match status" value="1"/>
</dbReference>
<keyword evidence="3" id="KW-0808">Transferase</keyword>
<dbReference type="Proteomes" id="UP000539538">
    <property type="component" value="Unassembled WGS sequence"/>
</dbReference>
<keyword evidence="10" id="KW-1185">Reference proteome</keyword>
<evidence type="ECO:0000259" key="7">
    <source>
        <dbReference type="Pfam" id="PF13362"/>
    </source>
</evidence>
<evidence type="ECO:0000259" key="8">
    <source>
        <dbReference type="Pfam" id="PF23639"/>
    </source>
</evidence>
<sequence length="370" mass="40908">MKGDLDLIKGQLQDRVREVCERLLPDGKEESGQWVSFNPIEGDYLPGRLPALKIRMRGGVVGAWKDWRCGESGDVIKLVSYLNRTDTTGALVWARDFLGLRTMTRADRENMRRVEAQRKEKRERDDQAARIRKLKAANRLYVEHTAPIGAGSPAEHRARAYFAARCAPLDQVVNLNLETFRFAAATEWWKGAKWSNEGNRKFKSEPGPAFPAIHSAMRVWNGEITACHVTFLDLLKPKKAPVEPAKLMFGEALGAVIEISTGPTGQPFWRAEEAVPLIIAEGIETALSFAVTLPEARVWAGGSLAGIGNAPVNLPCVSWVLFARDNNVGNPQAQKQFEQALGRLEASGKRVVVEASHVGDDFNDLAQGEE</sequence>
<keyword evidence="4" id="KW-0548">Nucleotidyltransferase</keyword>
<dbReference type="InterPro" id="IPR006171">
    <property type="entry name" value="TOPRIM_dom"/>
</dbReference>
<evidence type="ECO:0000313" key="9">
    <source>
        <dbReference type="EMBL" id="MBB4649256.1"/>
    </source>
</evidence>
<proteinExistence type="predicted"/>
<keyword evidence="5" id="KW-0235">DNA replication</keyword>
<evidence type="ECO:0000256" key="2">
    <source>
        <dbReference type="ARBA" id="ARBA00022515"/>
    </source>
</evidence>
<dbReference type="Pfam" id="PF13362">
    <property type="entry name" value="Toprim_3"/>
    <property type="match status" value="1"/>
</dbReference>
<evidence type="ECO:0000256" key="3">
    <source>
        <dbReference type="ARBA" id="ARBA00022679"/>
    </source>
</evidence>
<evidence type="ECO:0000313" key="10">
    <source>
        <dbReference type="Proteomes" id="UP000539538"/>
    </source>
</evidence>
<name>A0ABR6KXJ7_9HYPH</name>
<protein>
    <recommendedName>
        <fullName evidence="11">Toprim domain-containing protein</fullName>
    </recommendedName>
</protein>
<comment type="caution">
    <text evidence="9">The sequence shown here is derived from an EMBL/GenBank/DDBJ whole genome shotgun (WGS) entry which is preliminary data.</text>
</comment>
<evidence type="ECO:0000256" key="4">
    <source>
        <dbReference type="ARBA" id="ARBA00022695"/>
    </source>
</evidence>
<reference evidence="9 10" key="1">
    <citation type="submission" date="2020-08" db="EMBL/GenBank/DDBJ databases">
        <title>Genomic Encyclopedia of Type Strains, Phase IV (KMG-IV): sequencing the most valuable type-strain genomes for metagenomic binning, comparative biology and taxonomic classification.</title>
        <authorList>
            <person name="Goeker M."/>
        </authorList>
    </citation>
    <scope>NUCLEOTIDE SEQUENCE [LARGE SCALE GENOMIC DNA]</scope>
    <source>
        <strain evidence="9 10">DSM 7050</strain>
    </source>
</reference>
<keyword evidence="6" id="KW-0804">Transcription</keyword>
<keyword evidence="2" id="KW-0639">Primosome</keyword>
<evidence type="ECO:0008006" key="11">
    <source>
        <dbReference type="Google" id="ProtNLM"/>
    </source>
</evidence>
<dbReference type="RefSeq" id="WP_183261064.1">
    <property type="nucleotide sequence ID" value="NZ_BAAAVZ010000008.1"/>
</dbReference>
<keyword evidence="1" id="KW-0240">DNA-directed RNA polymerase</keyword>
<evidence type="ECO:0000256" key="5">
    <source>
        <dbReference type="ARBA" id="ARBA00022705"/>
    </source>
</evidence>
<evidence type="ECO:0000256" key="1">
    <source>
        <dbReference type="ARBA" id="ARBA00022478"/>
    </source>
</evidence>
<dbReference type="InterPro" id="IPR055570">
    <property type="entry name" value="DUF7146"/>
</dbReference>
<dbReference type="Pfam" id="PF23639">
    <property type="entry name" value="DUF7146"/>
    <property type="match status" value="1"/>
</dbReference>
<dbReference type="SUPFAM" id="SSF57783">
    <property type="entry name" value="Zinc beta-ribbon"/>
    <property type="match status" value="1"/>
</dbReference>
<dbReference type="InterPro" id="IPR036977">
    <property type="entry name" value="DNA_primase_Znf_CHC2"/>
</dbReference>